<dbReference type="PROSITE" id="PS50127">
    <property type="entry name" value="UBC_2"/>
    <property type="match status" value="1"/>
</dbReference>
<dbReference type="CDD" id="cd23807">
    <property type="entry name" value="UEV_UBE2V"/>
    <property type="match status" value="1"/>
</dbReference>
<dbReference type="GO" id="GO:0005509">
    <property type="term" value="F:calcium ion binding"/>
    <property type="evidence" value="ECO:0007669"/>
    <property type="project" value="TreeGrafter"/>
</dbReference>
<dbReference type="InterPro" id="IPR007736">
    <property type="entry name" value="Caleosin-related"/>
</dbReference>
<gene>
    <name evidence="5" type="ORF">G4B88_010903</name>
</gene>
<evidence type="ECO:0000256" key="2">
    <source>
        <dbReference type="ARBA" id="ARBA00065118"/>
    </source>
</evidence>
<accession>A0A7J6HLA5</accession>
<dbReference type="EMBL" id="JAATIQ010000040">
    <property type="protein sequence ID" value="KAF4395439.1"/>
    <property type="molecule type" value="Genomic_DNA"/>
</dbReference>
<evidence type="ECO:0000313" key="5">
    <source>
        <dbReference type="EMBL" id="KAF4395439.1"/>
    </source>
</evidence>
<protein>
    <recommendedName>
        <fullName evidence="4">UBC core domain-containing protein</fullName>
    </recommendedName>
</protein>
<dbReference type="Pfam" id="PF05042">
    <property type="entry name" value="Caleosin"/>
    <property type="match status" value="3"/>
</dbReference>
<name>A0A7J6HLA5_CANSA</name>
<dbReference type="SMART" id="SM00212">
    <property type="entry name" value="UBCc"/>
    <property type="match status" value="1"/>
</dbReference>
<dbReference type="PANTHER" id="PTHR31495">
    <property type="entry name" value="PEROXYGENASE 3-RELATED"/>
    <property type="match status" value="1"/>
</dbReference>
<evidence type="ECO:0000256" key="1">
    <source>
        <dbReference type="ARBA" id="ARBA00006765"/>
    </source>
</evidence>
<evidence type="ECO:0000259" key="4">
    <source>
        <dbReference type="PROSITE" id="PS50127"/>
    </source>
</evidence>
<dbReference type="Proteomes" id="UP000583929">
    <property type="component" value="Unassembled WGS sequence"/>
</dbReference>
<dbReference type="AlphaFoldDB" id="A0A7J6HLA5"/>
<organism evidence="5 6">
    <name type="scientific">Cannabis sativa</name>
    <name type="common">Hemp</name>
    <name type="synonym">Marijuana</name>
    <dbReference type="NCBI Taxonomy" id="3483"/>
    <lineage>
        <taxon>Eukaryota</taxon>
        <taxon>Viridiplantae</taxon>
        <taxon>Streptophyta</taxon>
        <taxon>Embryophyta</taxon>
        <taxon>Tracheophyta</taxon>
        <taxon>Spermatophyta</taxon>
        <taxon>Magnoliopsida</taxon>
        <taxon>eudicotyledons</taxon>
        <taxon>Gunneridae</taxon>
        <taxon>Pentapetalae</taxon>
        <taxon>rosids</taxon>
        <taxon>fabids</taxon>
        <taxon>Rosales</taxon>
        <taxon>Cannabaceae</taxon>
        <taxon>Cannabis</taxon>
    </lineage>
</organism>
<dbReference type="GO" id="GO:0004497">
    <property type="term" value="F:monooxygenase activity"/>
    <property type="evidence" value="ECO:0007669"/>
    <property type="project" value="TreeGrafter"/>
</dbReference>
<feature type="domain" description="UBC core" evidence="4">
    <location>
        <begin position="14"/>
        <end position="168"/>
    </location>
</feature>
<dbReference type="InterPro" id="IPR000608">
    <property type="entry name" value="UBC"/>
</dbReference>
<sequence>MIDMGSEGSRVVVPRNFRLLEELERGEKGIGDGTVSYGMDDADDIFMQSWTGTIIGPSNTVHEGRIYQLKLFCGKEYPDTPPTVRFQTRINMTCVNQESGMVEPSLFPMLANWQREYTMEDILTQLKKDMMSPQNRKLAQPPEGNDEGRIDQKGGTHFTDFKMKTSLTVQTEFSVSNFSLVINLFPYGLDYFAMRMLVYFYDLITGRESCCHSLIRDSLQNLTEASLNDEIASVAYPLVAAPTAFHSQIVRRPPYPCNHSPPVFFNFIRLFNGISMFTVTLTRSSSLLLSIFQIIMATNIQQEEEESKKFVPSNEFVLQKHASFFDRNHDGLIYPWETFKGFRAIGSGIALSTVASLFINITLSGKTRPGKFPHLLFPIEIKNIQRGKHGSDSGVYDDQGRVGAMAEWLVLYNLAKDKRGLLTKDTIRDVYDGSLFERLEKEHSSSKKKQSSSSNEIEYSTQGNSINVDLRPTTPSDEQGENTVQVEQGEDTVQVEQGENTVQVEQGENTIQVEHGENTVQVEQGENIVHVEQGNLRENHDQVVDGKFIPSQEFVLQKHAAFFDRNHDGIIYPWETFQGCRAIGCGIALSTVAAIFINVGLSSTTRPGKFIHPLFPIEIKNIHLGKHGSDSGTYDTQGRFVGEKFEEIFKKHAKTNPEALTSKELDEMLHTNRLPKDYPGCMAYNSSTPLPSNSSSDEGGIFIPSEESVLQKHVAFFDRNHDGIVYPWETFQGFRAIGCGLTLSTIAAIFINMGLSQKTRHGNFSLLFPIDIKNIHKAVHSSDSGVYDSNGRFVPLKFDEMFKKYAHTHPNALTSDEVMALLKGNRVPKDYKGWVAAWTEWKILYILCKDKKGLLHKETVRGVYDGSLFERLEKEHSSKNKKHCEPVV</sequence>
<dbReference type="Gene3D" id="3.10.110.10">
    <property type="entry name" value="Ubiquitin Conjugating Enzyme"/>
    <property type="match status" value="1"/>
</dbReference>
<dbReference type="PANTHER" id="PTHR31495:SF1">
    <property type="entry name" value="INACTIVE PEROXYGENASE-LIKE PROTEIN-RELATED"/>
    <property type="match status" value="1"/>
</dbReference>
<reference evidence="5 6" key="1">
    <citation type="journal article" date="2020" name="bioRxiv">
        <title>Sequence and annotation of 42 cannabis genomes reveals extensive copy number variation in cannabinoid synthesis and pathogen resistance genes.</title>
        <authorList>
            <person name="Mckernan K.J."/>
            <person name="Helbert Y."/>
            <person name="Kane L.T."/>
            <person name="Ebling H."/>
            <person name="Zhang L."/>
            <person name="Liu B."/>
            <person name="Eaton Z."/>
            <person name="Mclaughlin S."/>
            <person name="Kingan S."/>
            <person name="Baybayan P."/>
            <person name="Concepcion G."/>
            <person name="Jordan M."/>
            <person name="Riva A."/>
            <person name="Barbazuk W."/>
            <person name="Harkins T."/>
        </authorList>
    </citation>
    <scope>NUCLEOTIDE SEQUENCE [LARGE SCALE GENOMIC DNA]</scope>
    <source>
        <strain evidence="6">cv. Jamaican Lion 4</strain>
        <tissue evidence="5">Leaf</tissue>
    </source>
</reference>
<dbReference type="InterPro" id="IPR016135">
    <property type="entry name" value="UBQ-conjugating_enzyme/RWD"/>
</dbReference>
<evidence type="ECO:0000256" key="3">
    <source>
        <dbReference type="SAM" id="MobiDB-lite"/>
    </source>
</evidence>
<proteinExistence type="inferred from homology"/>
<dbReference type="SUPFAM" id="SSF54495">
    <property type="entry name" value="UBC-like"/>
    <property type="match status" value="1"/>
</dbReference>
<feature type="compositionally biased region" description="Polar residues" evidence="3">
    <location>
        <begin position="455"/>
        <end position="483"/>
    </location>
</feature>
<dbReference type="FunFam" id="3.10.110.10:FF:000019">
    <property type="entry name" value="Ubiquitin-conjugating enzyme E2 variant 1C"/>
    <property type="match status" value="1"/>
</dbReference>
<evidence type="ECO:0000313" key="6">
    <source>
        <dbReference type="Proteomes" id="UP000583929"/>
    </source>
</evidence>
<comment type="caution">
    <text evidence="5">The sequence shown here is derived from an EMBL/GenBank/DDBJ whole genome shotgun (WGS) entry which is preliminary data.</text>
</comment>
<comment type="similarity">
    <text evidence="1">Belongs to the caleosin family.</text>
</comment>
<keyword evidence="6" id="KW-1185">Reference proteome</keyword>
<comment type="subunit">
    <text evidence="2">Heterodimer with UBC35 or UBC36.</text>
</comment>
<feature type="region of interest" description="Disordered" evidence="3">
    <location>
        <begin position="440"/>
        <end position="483"/>
    </location>
</feature>
<dbReference type="Pfam" id="PF00179">
    <property type="entry name" value="UQ_con"/>
    <property type="match status" value="1"/>
</dbReference>